<sequence length="33" mass="3866">MPTPHTPLSRYPHLDYLNIHTSSPFLKKNFSIL</sequence>
<proteinExistence type="predicted"/>
<gene>
    <name evidence="1" type="ORF">CY0110_17707</name>
</gene>
<reference evidence="1 2" key="1">
    <citation type="submission" date="2007-03" db="EMBL/GenBank/DDBJ databases">
        <authorList>
            <person name="Stal L."/>
            <person name="Ferriera S."/>
            <person name="Johnson J."/>
            <person name="Kravitz S."/>
            <person name="Beeson K."/>
            <person name="Sutton G."/>
            <person name="Rogers Y.-H."/>
            <person name="Friedman R."/>
            <person name="Frazier M."/>
            <person name="Venter J.C."/>
        </authorList>
    </citation>
    <scope>NUCLEOTIDE SEQUENCE [LARGE SCALE GENOMIC DNA]</scope>
    <source>
        <strain evidence="1 2">CCY0110</strain>
    </source>
</reference>
<evidence type="ECO:0000313" key="1">
    <source>
        <dbReference type="EMBL" id="EAZ93655.1"/>
    </source>
</evidence>
<comment type="caution">
    <text evidence="1">The sequence shown here is derived from an EMBL/GenBank/DDBJ whole genome shotgun (WGS) entry which is preliminary data.</text>
</comment>
<organism evidence="1 2">
    <name type="scientific">Crocosphaera chwakensis CCY0110</name>
    <dbReference type="NCBI Taxonomy" id="391612"/>
    <lineage>
        <taxon>Bacteria</taxon>
        <taxon>Bacillati</taxon>
        <taxon>Cyanobacteriota</taxon>
        <taxon>Cyanophyceae</taxon>
        <taxon>Oscillatoriophycideae</taxon>
        <taxon>Chroococcales</taxon>
        <taxon>Aphanothecaceae</taxon>
        <taxon>Crocosphaera</taxon>
        <taxon>Crocosphaera chwakensis</taxon>
    </lineage>
</organism>
<dbReference type="AlphaFoldDB" id="A3IIM3"/>
<accession>A3IIM3</accession>
<dbReference type="Proteomes" id="UP000003781">
    <property type="component" value="Unassembled WGS sequence"/>
</dbReference>
<evidence type="ECO:0000313" key="2">
    <source>
        <dbReference type="Proteomes" id="UP000003781"/>
    </source>
</evidence>
<keyword evidence="2" id="KW-1185">Reference proteome</keyword>
<dbReference type="EMBL" id="AAXW01000002">
    <property type="protein sequence ID" value="EAZ93655.1"/>
    <property type="molecule type" value="Genomic_DNA"/>
</dbReference>
<protein>
    <submittedName>
        <fullName evidence="1">Uncharacterized protein</fullName>
    </submittedName>
</protein>
<name>A3IIM3_9CHRO</name>